<evidence type="ECO:0000313" key="4">
    <source>
        <dbReference type="Proteomes" id="UP000666240"/>
    </source>
</evidence>
<evidence type="ECO:0000313" key="3">
    <source>
        <dbReference type="EMBL" id="MBP0441153.1"/>
    </source>
</evidence>
<keyword evidence="2" id="KW-0732">Signal</keyword>
<keyword evidence="4" id="KW-1185">Reference proteome</keyword>
<sequence>MRLAATLSLILALFLAIGDAARSVAVADWRVTPMIASWLETAPASLEAAQAWVIRWLGEAAWDPAMVSLLALPGFLLFAAMAVVFYALGRSPAPKRGRIARVA</sequence>
<keyword evidence="1" id="KW-1133">Transmembrane helix</keyword>
<feature type="signal peptide" evidence="2">
    <location>
        <begin position="1"/>
        <end position="20"/>
    </location>
</feature>
<protein>
    <submittedName>
        <fullName evidence="3">Uncharacterized protein</fullName>
    </submittedName>
</protein>
<feature type="chain" id="PRO_5035282295" evidence="2">
    <location>
        <begin position="21"/>
        <end position="103"/>
    </location>
</feature>
<dbReference type="EMBL" id="JAGIYY010000011">
    <property type="protein sequence ID" value="MBP0441153.1"/>
    <property type="molecule type" value="Genomic_DNA"/>
</dbReference>
<dbReference type="Proteomes" id="UP000666240">
    <property type="component" value="Unassembled WGS sequence"/>
</dbReference>
<reference evidence="3" key="1">
    <citation type="submission" date="2021-03" db="EMBL/GenBank/DDBJ databases">
        <title>Genome sequencing and assembly of Tianweitania sediminis.</title>
        <authorList>
            <person name="Chhetri G."/>
        </authorList>
    </citation>
    <scope>NUCLEOTIDE SEQUENCE</scope>
    <source>
        <strain evidence="3">Z8</strain>
    </source>
</reference>
<dbReference type="AlphaFoldDB" id="A0A8J7UKG6"/>
<comment type="caution">
    <text evidence="3">The sequence shown here is derived from an EMBL/GenBank/DDBJ whole genome shotgun (WGS) entry which is preliminary data.</text>
</comment>
<keyword evidence="1" id="KW-0472">Membrane</keyword>
<accession>A0A8J7UKG6</accession>
<evidence type="ECO:0000256" key="2">
    <source>
        <dbReference type="SAM" id="SignalP"/>
    </source>
</evidence>
<evidence type="ECO:0000256" key="1">
    <source>
        <dbReference type="SAM" id="Phobius"/>
    </source>
</evidence>
<feature type="transmembrane region" description="Helical" evidence="1">
    <location>
        <begin position="65"/>
        <end position="88"/>
    </location>
</feature>
<name>A0A8J7UKG6_9HYPH</name>
<dbReference type="RefSeq" id="WP_209337179.1">
    <property type="nucleotide sequence ID" value="NZ_JAGIYY010000011.1"/>
</dbReference>
<gene>
    <name evidence="3" type="ORF">J5Y06_21090</name>
</gene>
<proteinExistence type="predicted"/>
<organism evidence="3 4">
    <name type="scientific">Tianweitania sediminis</name>
    <dbReference type="NCBI Taxonomy" id="1502156"/>
    <lineage>
        <taxon>Bacteria</taxon>
        <taxon>Pseudomonadati</taxon>
        <taxon>Pseudomonadota</taxon>
        <taxon>Alphaproteobacteria</taxon>
        <taxon>Hyphomicrobiales</taxon>
        <taxon>Phyllobacteriaceae</taxon>
        <taxon>Tianweitania</taxon>
    </lineage>
</organism>
<keyword evidence="1" id="KW-0812">Transmembrane</keyword>